<dbReference type="RefSeq" id="WP_386046300.1">
    <property type="nucleotide sequence ID" value="NZ_JBHUIO010000005.1"/>
</dbReference>
<dbReference type="InterPro" id="IPR010841">
    <property type="entry name" value="EF-G-binding_N"/>
</dbReference>
<dbReference type="CDD" id="cd16342">
    <property type="entry name" value="FusC_FusB"/>
    <property type="match status" value="1"/>
</dbReference>
<keyword evidence="4" id="KW-1185">Reference proteome</keyword>
<dbReference type="InterPro" id="IPR032330">
    <property type="entry name" value="EF-G-binding_C"/>
</dbReference>
<dbReference type="Pfam" id="PF16571">
    <property type="entry name" value="FBP_C"/>
    <property type="match status" value="1"/>
</dbReference>
<dbReference type="InterPro" id="IPR038344">
    <property type="entry name" value="EF-G_N_sf"/>
</dbReference>
<reference evidence="4" key="1">
    <citation type="journal article" date="2019" name="Int. J. Syst. Evol. Microbiol.">
        <title>The Global Catalogue of Microorganisms (GCM) 10K type strain sequencing project: providing services to taxonomists for standard genome sequencing and annotation.</title>
        <authorList>
            <consortium name="The Broad Institute Genomics Platform"/>
            <consortium name="The Broad Institute Genome Sequencing Center for Infectious Disease"/>
            <person name="Wu L."/>
            <person name="Ma J."/>
        </authorList>
    </citation>
    <scope>NUCLEOTIDE SEQUENCE [LARGE SCALE GENOMIC DNA]</scope>
    <source>
        <strain evidence="4">CGMCC 1.13574</strain>
    </source>
</reference>
<sequence>MKQDTTMVPFLHPHQINAIRQQLHSLIGAFYFAGDYRVLEASRQNVQHTLLSMVPEATPAQRQLLEDAKNVRDRDELKAYMARLEPYVIPFQEITAAEIRKLFPKVKKLVLPPLAELDRTKLTYLGWRDIATHSIYLVHQIDGRWVGTECKYVPTPKNRTMICMWCNTVGQGDEVALVTAQVKTRQLDGYKTYGNHLCLNSHTCNSRLTSTTEMEAYLASLR</sequence>
<gene>
    <name evidence="3" type="ORF">ACFSOY_10295</name>
</gene>
<organism evidence="3 4">
    <name type="scientific">Tumebacillus lipolyticus</name>
    <dbReference type="NCBI Taxonomy" id="1280370"/>
    <lineage>
        <taxon>Bacteria</taxon>
        <taxon>Bacillati</taxon>
        <taxon>Bacillota</taxon>
        <taxon>Bacilli</taxon>
        <taxon>Bacillales</taxon>
        <taxon>Alicyclobacillaceae</taxon>
        <taxon>Tumebacillus</taxon>
    </lineage>
</organism>
<name>A0ABW4ZYX5_9BACL</name>
<evidence type="ECO:0000259" key="1">
    <source>
        <dbReference type="Pfam" id="PF07299"/>
    </source>
</evidence>
<protein>
    <submittedName>
        <fullName evidence="3">FusB/FusC family EF-G-binding protein</fullName>
    </submittedName>
</protein>
<dbReference type="Proteomes" id="UP001597343">
    <property type="component" value="Unassembled WGS sequence"/>
</dbReference>
<accession>A0ABW4ZYX5</accession>
<evidence type="ECO:0000259" key="2">
    <source>
        <dbReference type="Pfam" id="PF16571"/>
    </source>
</evidence>
<proteinExistence type="predicted"/>
<feature type="domain" description="Elongation factor G-binding protein N-terminal" evidence="1">
    <location>
        <begin position="10"/>
        <end position="92"/>
    </location>
</feature>
<dbReference type="Pfam" id="PF07299">
    <property type="entry name" value="EF-G-binding_N"/>
    <property type="match status" value="1"/>
</dbReference>
<dbReference type="EMBL" id="JBHUIO010000005">
    <property type="protein sequence ID" value="MFD2170390.1"/>
    <property type="molecule type" value="Genomic_DNA"/>
</dbReference>
<evidence type="ECO:0000313" key="3">
    <source>
        <dbReference type="EMBL" id="MFD2170390.1"/>
    </source>
</evidence>
<comment type="caution">
    <text evidence="3">The sequence shown here is derived from an EMBL/GenBank/DDBJ whole genome shotgun (WGS) entry which is preliminary data.</text>
</comment>
<evidence type="ECO:0000313" key="4">
    <source>
        <dbReference type="Proteomes" id="UP001597343"/>
    </source>
</evidence>
<feature type="domain" description="Elongation factor G-binding protein C-terminal treble-clef zinc-finger" evidence="2">
    <location>
        <begin position="106"/>
        <end position="207"/>
    </location>
</feature>
<dbReference type="Gene3D" id="1.20.1280.250">
    <property type="match status" value="1"/>
</dbReference>